<organism evidence="1 2">
    <name type="scientific">Botrytis paeoniae</name>
    <dbReference type="NCBI Taxonomy" id="278948"/>
    <lineage>
        <taxon>Eukaryota</taxon>
        <taxon>Fungi</taxon>
        <taxon>Dikarya</taxon>
        <taxon>Ascomycota</taxon>
        <taxon>Pezizomycotina</taxon>
        <taxon>Leotiomycetes</taxon>
        <taxon>Helotiales</taxon>
        <taxon>Sclerotiniaceae</taxon>
        <taxon>Botrytis</taxon>
    </lineage>
</organism>
<accession>A0A4Z1FXH7</accession>
<evidence type="ECO:0000313" key="1">
    <source>
        <dbReference type="EMBL" id="TGO29534.1"/>
    </source>
</evidence>
<evidence type="ECO:0000313" key="2">
    <source>
        <dbReference type="Proteomes" id="UP000297910"/>
    </source>
</evidence>
<protein>
    <submittedName>
        <fullName evidence="1">Uncharacterized protein</fullName>
    </submittedName>
</protein>
<keyword evidence="2" id="KW-1185">Reference proteome</keyword>
<gene>
    <name evidence="1" type="ORF">BPAE_0014g00860</name>
</gene>
<sequence>MWLNSSGYPSLLYLLFSSTILLKHNAILSDLAQIHDSTIKVPLNPLLASYLHRSASPNIIMSQYNIPCSNTVPYINNQNVLPQPINPRSANAKRMRQAERDRKDIYSIVPQCSPPPEFLSNDAFRILPKGWWKCTYAGCPVGAHDLGERLCPVFASKGKYLPDGRKEAERDPIDLQEANNVERWIAQLPALPTKEEIDVIEGGLEPGLEYAYEVQEPTTSKPQKLLSLRLPRRLGGWKVSLRDKPSGSK</sequence>
<dbReference type="Proteomes" id="UP000297910">
    <property type="component" value="Unassembled WGS sequence"/>
</dbReference>
<reference evidence="1 2" key="1">
    <citation type="submission" date="2017-12" db="EMBL/GenBank/DDBJ databases">
        <title>Comparative genomics of Botrytis spp.</title>
        <authorList>
            <person name="Valero-Jimenez C.A."/>
            <person name="Tapia P."/>
            <person name="Veloso J."/>
            <person name="Silva-Moreno E."/>
            <person name="Staats M."/>
            <person name="Valdes J.H."/>
            <person name="Van Kan J.A.L."/>
        </authorList>
    </citation>
    <scope>NUCLEOTIDE SEQUENCE [LARGE SCALE GENOMIC DNA]</scope>
    <source>
        <strain evidence="1 2">Bp0003</strain>
    </source>
</reference>
<dbReference type="AlphaFoldDB" id="A0A4Z1FXH7"/>
<comment type="caution">
    <text evidence="1">The sequence shown here is derived from an EMBL/GenBank/DDBJ whole genome shotgun (WGS) entry which is preliminary data.</text>
</comment>
<proteinExistence type="predicted"/>
<dbReference type="EMBL" id="PQXI01000014">
    <property type="protein sequence ID" value="TGO29534.1"/>
    <property type="molecule type" value="Genomic_DNA"/>
</dbReference>
<name>A0A4Z1FXH7_9HELO</name>